<evidence type="ECO:0000256" key="17">
    <source>
        <dbReference type="ARBA" id="ARBA00023242"/>
    </source>
</evidence>
<evidence type="ECO:0000256" key="19">
    <source>
        <dbReference type="ARBA" id="ARBA00048954"/>
    </source>
</evidence>
<dbReference type="SMART" id="SM00491">
    <property type="entry name" value="HELICc2"/>
    <property type="match status" value="1"/>
</dbReference>
<dbReference type="NCBIfam" id="TIGR00604">
    <property type="entry name" value="rad3"/>
    <property type="match status" value="1"/>
</dbReference>
<evidence type="ECO:0000256" key="15">
    <source>
        <dbReference type="ARBA" id="ARBA00023204"/>
    </source>
</evidence>
<dbReference type="GO" id="GO:0005634">
    <property type="term" value="C:nucleus"/>
    <property type="evidence" value="ECO:0007669"/>
    <property type="project" value="UniProtKB-SubCell"/>
</dbReference>
<keyword evidence="5" id="KW-0004">4Fe-4S</keyword>
<evidence type="ECO:0000256" key="10">
    <source>
        <dbReference type="ARBA" id="ARBA00022806"/>
    </source>
</evidence>
<evidence type="ECO:0000256" key="3">
    <source>
        <dbReference type="ARBA" id="ARBA00009146"/>
    </source>
</evidence>
<accession>A0ABD1FES2</accession>
<dbReference type="EMBL" id="JBDJPC010000001">
    <property type="protein sequence ID" value="KAL1517783.1"/>
    <property type="molecule type" value="Genomic_DNA"/>
</dbReference>
<feature type="domain" description="Helicase ATP-binding" evidence="25">
    <location>
        <begin position="7"/>
        <end position="290"/>
    </location>
</feature>
<keyword evidence="13" id="KW-0411">Iron-sulfur</keyword>
<dbReference type="GO" id="GO:0035315">
    <property type="term" value="P:hair cell differentiation"/>
    <property type="evidence" value="ECO:0007669"/>
    <property type="project" value="UniProtKB-ARBA"/>
</dbReference>
<dbReference type="InterPro" id="IPR010614">
    <property type="entry name" value="RAD3-like_helicase_DEAD"/>
</dbReference>
<dbReference type="EC" id="5.6.2.3" evidence="18"/>
<evidence type="ECO:0000256" key="16">
    <source>
        <dbReference type="ARBA" id="ARBA00023235"/>
    </source>
</evidence>
<dbReference type="PANTHER" id="PTHR11472">
    <property type="entry name" value="DNA REPAIR DEAD HELICASE RAD3/XP-D SUBFAMILY MEMBER"/>
    <property type="match status" value="1"/>
</dbReference>
<evidence type="ECO:0000256" key="20">
    <source>
        <dbReference type="ARBA" id="ARBA00078828"/>
    </source>
</evidence>
<gene>
    <name evidence="26" type="ORF">ABEB36_001506</name>
</gene>
<keyword evidence="27" id="KW-1185">Reference proteome</keyword>
<keyword evidence="14" id="KW-0238">DNA-binding</keyword>
<dbReference type="FunFam" id="3.40.50.300:FF:000135">
    <property type="entry name" value="DNA repair helicase RAD3, putative"/>
    <property type="match status" value="1"/>
</dbReference>
<evidence type="ECO:0000256" key="5">
    <source>
        <dbReference type="ARBA" id="ARBA00022485"/>
    </source>
</evidence>
<keyword evidence="11" id="KW-0067">ATP-binding</keyword>
<dbReference type="InterPro" id="IPR045028">
    <property type="entry name" value="DinG/Rad3-like"/>
</dbReference>
<dbReference type="Gene3D" id="3.40.50.300">
    <property type="entry name" value="P-loop containing nucleotide triphosphate hydrolases"/>
    <property type="match status" value="2"/>
</dbReference>
<comment type="catalytic activity">
    <reaction evidence="19">
        <text>ATP + H2O = ADP + phosphate + H(+)</text>
        <dbReference type="Rhea" id="RHEA:13065"/>
        <dbReference type="ChEBI" id="CHEBI:15377"/>
        <dbReference type="ChEBI" id="CHEBI:15378"/>
        <dbReference type="ChEBI" id="CHEBI:30616"/>
        <dbReference type="ChEBI" id="CHEBI:43474"/>
        <dbReference type="ChEBI" id="CHEBI:456216"/>
        <dbReference type="EC" id="5.6.2.3"/>
    </reaction>
</comment>
<dbReference type="SUPFAM" id="SSF52540">
    <property type="entry name" value="P-loop containing nucleoside triphosphate hydrolases"/>
    <property type="match status" value="2"/>
</dbReference>
<evidence type="ECO:0000256" key="13">
    <source>
        <dbReference type="ARBA" id="ARBA00023014"/>
    </source>
</evidence>
<dbReference type="PROSITE" id="PS00690">
    <property type="entry name" value="DEAH_ATP_HELICASE"/>
    <property type="match status" value="1"/>
</dbReference>
<evidence type="ECO:0000259" key="25">
    <source>
        <dbReference type="PROSITE" id="PS51193"/>
    </source>
</evidence>
<dbReference type="InterPro" id="IPR002464">
    <property type="entry name" value="DNA/RNA_helicase_DEAH_CS"/>
</dbReference>
<dbReference type="InterPro" id="IPR001945">
    <property type="entry name" value="RAD3/XPD"/>
</dbReference>
<dbReference type="PROSITE" id="PS51193">
    <property type="entry name" value="HELICASE_ATP_BIND_2"/>
    <property type="match status" value="1"/>
</dbReference>
<evidence type="ECO:0000256" key="21">
    <source>
        <dbReference type="ARBA" id="ARBA00079246"/>
    </source>
</evidence>
<keyword evidence="16" id="KW-0413">Isomerase</keyword>
<dbReference type="Pfam" id="PF06777">
    <property type="entry name" value="HBB"/>
    <property type="match status" value="1"/>
</dbReference>
<evidence type="ECO:0000256" key="7">
    <source>
        <dbReference type="ARBA" id="ARBA00022741"/>
    </source>
</evidence>
<dbReference type="Pfam" id="PF06733">
    <property type="entry name" value="DEAD_2"/>
    <property type="match status" value="1"/>
</dbReference>
<evidence type="ECO:0000256" key="14">
    <source>
        <dbReference type="ARBA" id="ARBA00023125"/>
    </source>
</evidence>
<keyword evidence="15" id="KW-0234">DNA repair</keyword>
<dbReference type="InterPro" id="IPR027417">
    <property type="entry name" value="P-loop_NTPase"/>
</dbReference>
<dbReference type="GO" id="GO:0043139">
    <property type="term" value="F:5'-3' DNA helicase activity"/>
    <property type="evidence" value="ECO:0007669"/>
    <property type="project" value="UniProtKB-EC"/>
</dbReference>
<comment type="subcellular location">
    <subcellularLocation>
        <location evidence="2">Nucleus</location>
    </subcellularLocation>
</comment>
<evidence type="ECO:0000256" key="8">
    <source>
        <dbReference type="ARBA" id="ARBA00022763"/>
    </source>
</evidence>
<evidence type="ECO:0000256" key="1">
    <source>
        <dbReference type="ARBA" id="ARBA00001966"/>
    </source>
</evidence>
<proteinExistence type="inferred from homology"/>
<dbReference type="GO" id="GO:0005524">
    <property type="term" value="F:ATP binding"/>
    <property type="evidence" value="ECO:0007669"/>
    <property type="project" value="UniProtKB-KW"/>
</dbReference>
<reference evidence="26 27" key="1">
    <citation type="submission" date="2024-05" db="EMBL/GenBank/DDBJ databases">
        <title>Genetic variation in Jamaican populations of the coffee berry borer (Hypothenemus hampei).</title>
        <authorList>
            <person name="Errbii M."/>
            <person name="Myrie A."/>
        </authorList>
    </citation>
    <scope>NUCLEOTIDE SEQUENCE [LARGE SCALE GENOMIC DNA]</scope>
    <source>
        <strain evidence="26">JA-Hopewell-2020-01-JO</strain>
        <tissue evidence="26">Whole body</tissue>
    </source>
</reference>
<evidence type="ECO:0000313" key="26">
    <source>
        <dbReference type="EMBL" id="KAL1517783.1"/>
    </source>
</evidence>
<evidence type="ECO:0000256" key="2">
    <source>
        <dbReference type="ARBA" id="ARBA00004123"/>
    </source>
</evidence>
<evidence type="ECO:0000256" key="11">
    <source>
        <dbReference type="ARBA" id="ARBA00022840"/>
    </source>
</evidence>
<evidence type="ECO:0000256" key="9">
    <source>
        <dbReference type="ARBA" id="ARBA00022801"/>
    </source>
</evidence>
<comment type="similarity">
    <text evidence="3">Belongs to the helicase family. RAD3/XPD subfamily.</text>
</comment>
<dbReference type="GO" id="GO:0016787">
    <property type="term" value="F:hydrolase activity"/>
    <property type="evidence" value="ECO:0007669"/>
    <property type="project" value="UniProtKB-KW"/>
</dbReference>
<dbReference type="GO" id="GO:0051539">
    <property type="term" value="F:4 iron, 4 sulfur cluster binding"/>
    <property type="evidence" value="ECO:0007669"/>
    <property type="project" value="UniProtKB-KW"/>
</dbReference>
<dbReference type="InterPro" id="IPR006554">
    <property type="entry name" value="Helicase-like_DEXD_c2"/>
</dbReference>
<keyword evidence="12" id="KW-0408">Iron</keyword>
<dbReference type="Proteomes" id="UP001566132">
    <property type="component" value="Unassembled WGS sequence"/>
</dbReference>
<dbReference type="FunFam" id="3.40.50.300:FF:000381">
    <property type="entry name" value="TFIIH basal transcription factor complex helicase subunit"/>
    <property type="match status" value="1"/>
</dbReference>
<dbReference type="PANTHER" id="PTHR11472:SF1">
    <property type="entry name" value="GENERAL TRANSCRIPTION AND DNA REPAIR FACTOR IIH HELICASE SUBUNIT XPD"/>
    <property type="match status" value="1"/>
</dbReference>
<dbReference type="SMART" id="SM00488">
    <property type="entry name" value="DEXDc2"/>
    <property type="match status" value="1"/>
</dbReference>
<dbReference type="GO" id="GO:0006289">
    <property type="term" value="P:nucleotide-excision repair"/>
    <property type="evidence" value="ECO:0007669"/>
    <property type="project" value="UniProtKB-ARBA"/>
</dbReference>
<evidence type="ECO:0000256" key="24">
    <source>
        <dbReference type="ARBA" id="ARBA00082576"/>
    </source>
</evidence>
<dbReference type="GO" id="GO:0046872">
    <property type="term" value="F:metal ion binding"/>
    <property type="evidence" value="ECO:0007669"/>
    <property type="project" value="UniProtKB-KW"/>
</dbReference>
<dbReference type="FunFam" id="3.40.50.300:FF:000128">
    <property type="entry name" value="Putative DNA repair helicase RAD3"/>
    <property type="match status" value="1"/>
</dbReference>
<dbReference type="AlphaFoldDB" id="A0ABD1FES2"/>
<keyword evidence="9" id="KW-0378">Hydrolase</keyword>
<keyword evidence="17" id="KW-0539">Nucleus</keyword>
<dbReference type="PRINTS" id="PR00852">
    <property type="entry name" value="XRODRMPGMNTD"/>
</dbReference>
<comment type="cofactor">
    <cofactor evidence="1">
        <name>[4Fe-4S] cluster</name>
        <dbReference type="ChEBI" id="CHEBI:49883"/>
    </cofactor>
</comment>
<evidence type="ECO:0000256" key="23">
    <source>
        <dbReference type="ARBA" id="ARBA00081188"/>
    </source>
</evidence>
<evidence type="ECO:0000256" key="4">
    <source>
        <dbReference type="ARBA" id="ARBA00014344"/>
    </source>
</evidence>
<dbReference type="CDD" id="cd18788">
    <property type="entry name" value="SF2_C_XPD"/>
    <property type="match status" value="1"/>
</dbReference>
<evidence type="ECO:0000256" key="18">
    <source>
        <dbReference type="ARBA" id="ARBA00044969"/>
    </source>
</evidence>
<dbReference type="InterPro" id="IPR013020">
    <property type="entry name" value="Rad3/Chl1-like"/>
</dbReference>
<evidence type="ECO:0000313" key="27">
    <source>
        <dbReference type="Proteomes" id="UP001566132"/>
    </source>
</evidence>
<keyword evidence="10" id="KW-0347">Helicase</keyword>
<keyword evidence="6" id="KW-0479">Metal-binding</keyword>
<evidence type="ECO:0000256" key="22">
    <source>
        <dbReference type="ARBA" id="ARBA00081072"/>
    </source>
</evidence>
<dbReference type="GO" id="GO:0003677">
    <property type="term" value="F:DNA binding"/>
    <property type="evidence" value="ECO:0007669"/>
    <property type="project" value="UniProtKB-KW"/>
</dbReference>
<comment type="caution">
    <text evidence="26">The sequence shown here is derived from an EMBL/GenBank/DDBJ whole genome shotgun (WGS) entry which is preliminary data.</text>
</comment>
<dbReference type="InterPro" id="IPR014013">
    <property type="entry name" value="Helic_SF1/SF2_ATP-bd_DinG/Rad3"/>
</dbReference>
<keyword evidence="8" id="KW-0227">DNA damage</keyword>
<organism evidence="26 27">
    <name type="scientific">Hypothenemus hampei</name>
    <name type="common">Coffee berry borer</name>
    <dbReference type="NCBI Taxonomy" id="57062"/>
    <lineage>
        <taxon>Eukaryota</taxon>
        <taxon>Metazoa</taxon>
        <taxon>Ecdysozoa</taxon>
        <taxon>Arthropoda</taxon>
        <taxon>Hexapoda</taxon>
        <taxon>Insecta</taxon>
        <taxon>Pterygota</taxon>
        <taxon>Neoptera</taxon>
        <taxon>Endopterygota</taxon>
        <taxon>Coleoptera</taxon>
        <taxon>Polyphaga</taxon>
        <taxon>Cucujiformia</taxon>
        <taxon>Curculionidae</taxon>
        <taxon>Scolytinae</taxon>
        <taxon>Hypothenemus</taxon>
    </lineage>
</organism>
<keyword evidence="7" id="KW-0547">Nucleotide-binding</keyword>
<dbReference type="Pfam" id="PF13307">
    <property type="entry name" value="Helicase_C_2"/>
    <property type="match status" value="1"/>
</dbReference>
<evidence type="ECO:0000256" key="12">
    <source>
        <dbReference type="ARBA" id="ARBA00023004"/>
    </source>
</evidence>
<evidence type="ECO:0000256" key="6">
    <source>
        <dbReference type="ARBA" id="ARBA00022723"/>
    </source>
</evidence>
<protein>
    <recommendedName>
        <fullName evidence="4">General transcription and DNA repair factor IIH helicase subunit XPD</fullName>
        <ecNumber evidence="18">5.6.2.3</ecNumber>
    </recommendedName>
    <alternativeName>
        <fullName evidence="21">CXPD</fullName>
    </alternativeName>
    <alternativeName>
        <fullName evidence="22">DNA 5'-3' helicase XPD</fullName>
    </alternativeName>
    <alternativeName>
        <fullName evidence="20">DNA excision repair protein ERCC-2</fullName>
    </alternativeName>
    <alternativeName>
        <fullName evidence="23">DNA repair protein complementing XP-D cells</fullName>
    </alternativeName>
    <alternativeName>
        <fullName evidence="24">Xeroderma pigmentosum group D-complementing protein</fullName>
    </alternativeName>
</protein>
<dbReference type="InterPro" id="IPR006555">
    <property type="entry name" value="ATP-dep_Helicase_C"/>
</dbReference>
<sequence>MRLSVDGLIVYFPYEYIYPEQYAYMCELKKALDAKGHCLLEMPSGTGKTTTLLSLIIAYMIEHPHDVRKLIYCSRTVPEIEKVMEELKKLLKYYEKLDGQYPSLVGLVLSSRKNMCIHPQVSTEREGKIVDGKCHSLTASYIRERHNIDDTTQVCQYYEGFSLDGKESNLPYGVYNLDDIKQYGRDRNWCPYFLSRFAIMHANIVVYSYHYLLDPKIADVVSKELARESVVIFDEAHNIDNVCIDSMSVKIHRRTIERATANIGTLEKHVSELRDEDSRKLQEEYQRLVEGLRDASVARDTDLILSNPVLPDEILQEAVPGNIRNAEHFICFLKRFVEYLKTRLRVQHVVQESPVGFLKDVQQKVCIERKPLRFCAERLASLLRTLEITDMTEFGPITLITHLATLVSTYTKGFTIIVEPFDDKTPTVSNPILHFSCLDSSIAIKPVYDRFQTVVITSGTLSPLDMYPKILNFHPVVMASFTMTLARPCLLPMIVSKGNDQVAISSKFETREDNAVIRNYGQLLVEVAANVPDGIVCFFTSYLYLESVVAAWYDQGVIDSLQRYKLLFIETQDSAETSFALMYYIKACESGRGAVLLSVARGKVSEGVDFDHHLGRAVLMFGIPYVYTQSRILKARLDYLRDQFQIRENDFLTFDAMRHAAQCVGRAIRGKTDYGIMIFADKRFSRADKRSKLPKWIQEHLSDNLCNLSTEEAVQIAKKWLRQMAQPFTREDQLGVSLLTLEQLEVMEQKKQQEMTADENTDL</sequence>
<name>A0ABD1FES2_HYPHA</name>
<dbReference type="InterPro" id="IPR010643">
    <property type="entry name" value="HBB"/>
</dbReference>